<evidence type="ECO:0008006" key="6">
    <source>
        <dbReference type="Google" id="ProtNLM"/>
    </source>
</evidence>
<dbReference type="Gene3D" id="3.40.30.10">
    <property type="entry name" value="Glutaredoxin"/>
    <property type="match status" value="1"/>
</dbReference>
<evidence type="ECO:0000256" key="2">
    <source>
        <dbReference type="ARBA" id="ARBA00022559"/>
    </source>
</evidence>
<accession>A0A8T0B8C4</accession>
<sequence length="125" mass="14122">MLNKRGFTGSNLATPFSQRRAEETASIQIHFTHKNRRRSRGRDRDWEIIDFLLMETQKNIWVSVLLLAAVFLQEKVSAGCNVQLCNPAADGSIYNYGAKTLTEGLHIPFSQYAGKYVLIVNVASF</sequence>
<comment type="similarity">
    <text evidence="1">Belongs to the glutathione peroxidase family.</text>
</comment>
<name>A0A8T0B8C4_SILME</name>
<evidence type="ECO:0000313" key="5">
    <source>
        <dbReference type="Proteomes" id="UP000606274"/>
    </source>
</evidence>
<dbReference type="Proteomes" id="UP000606274">
    <property type="component" value="Unassembled WGS sequence"/>
</dbReference>
<keyword evidence="3" id="KW-0560">Oxidoreductase</keyword>
<keyword evidence="5" id="KW-1185">Reference proteome</keyword>
<organism evidence="4 5">
    <name type="scientific">Silurus meridionalis</name>
    <name type="common">Southern catfish</name>
    <name type="synonym">Silurus soldatovi meridionalis</name>
    <dbReference type="NCBI Taxonomy" id="175797"/>
    <lineage>
        <taxon>Eukaryota</taxon>
        <taxon>Metazoa</taxon>
        <taxon>Chordata</taxon>
        <taxon>Craniata</taxon>
        <taxon>Vertebrata</taxon>
        <taxon>Euteleostomi</taxon>
        <taxon>Actinopterygii</taxon>
        <taxon>Neopterygii</taxon>
        <taxon>Teleostei</taxon>
        <taxon>Ostariophysi</taxon>
        <taxon>Siluriformes</taxon>
        <taxon>Siluridae</taxon>
        <taxon>Silurus</taxon>
    </lineage>
</organism>
<comment type="caution">
    <text evidence="4">The sequence shown here is derived from an EMBL/GenBank/DDBJ whole genome shotgun (WGS) entry which is preliminary data.</text>
</comment>
<dbReference type="PROSITE" id="PS51355">
    <property type="entry name" value="GLUTATHIONE_PEROXID_3"/>
    <property type="match status" value="1"/>
</dbReference>
<evidence type="ECO:0000256" key="1">
    <source>
        <dbReference type="ARBA" id="ARBA00006926"/>
    </source>
</evidence>
<keyword evidence="2" id="KW-0575">Peroxidase</keyword>
<dbReference type="GO" id="GO:0006979">
    <property type="term" value="P:response to oxidative stress"/>
    <property type="evidence" value="ECO:0007669"/>
    <property type="project" value="InterPro"/>
</dbReference>
<reference evidence="4" key="1">
    <citation type="submission" date="2020-08" db="EMBL/GenBank/DDBJ databases">
        <title>Chromosome-level assembly of Southern catfish (Silurus meridionalis) provides insights into visual adaptation to the nocturnal and benthic lifestyles.</title>
        <authorList>
            <person name="Zhang Y."/>
            <person name="Wang D."/>
            <person name="Peng Z."/>
        </authorList>
    </citation>
    <scope>NUCLEOTIDE SEQUENCE</scope>
    <source>
        <strain evidence="4">SWU-2019-XX</strain>
        <tissue evidence="4">Muscle</tissue>
    </source>
</reference>
<evidence type="ECO:0000256" key="3">
    <source>
        <dbReference type="ARBA" id="ARBA00023002"/>
    </source>
</evidence>
<evidence type="ECO:0000313" key="4">
    <source>
        <dbReference type="EMBL" id="KAF7702457.1"/>
    </source>
</evidence>
<dbReference type="AlphaFoldDB" id="A0A8T0B8C4"/>
<dbReference type="InterPro" id="IPR000889">
    <property type="entry name" value="Glutathione_peroxidase"/>
</dbReference>
<gene>
    <name evidence="4" type="ORF">HF521_001740</name>
</gene>
<proteinExistence type="inferred from homology"/>
<dbReference type="GO" id="GO:0004601">
    <property type="term" value="F:peroxidase activity"/>
    <property type="evidence" value="ECO:0007669"/>
    <property type="project" value="UniProtKB-KW"/>
</dbReference>
<protein>
    <recommendedName>
        <fullName evidence="6">Glutathione peroxidase</fullName>
    </recommendedName>
</protein>
<dbReference type="EMBL" id="JABFDY010000010">
    <property type="protein sequence ID" value="KAF7702457.1"/>
    <property type="molecule type" value="Genomic_DNA"/>
</dbReference>